<name>A0A1R3ICW4_9ROSI</name>
<evidence type="ECO:0000313" key="2">
    <source>
        <dbReference type="Proteomes" id="UP000187203"/>
    </source>
</evidence>
<evidence type="ECO:0000313" key="1">
    <source>
        <dbReference type="EMBL" id="OMO80400.1"/>
    </source>
</evidence>
<gene>
    <name evidence="1" type="ORF">COLO4_24108</name>
</gene>
<dbReference type="AlphaFoldDB" id="A0A1R3ICW4"/>
<reference evidence="2" key="1">
    <citation type="submission" date="2013-09" db="EMBL/GenBank/DDBJ databases">
        <title>Corchorus olitorius genome sequencing.</title>
        <authorList>
            <person name="Alam M."/>
            <person name="Haque M.S."/>
            <person name="Islam M.S."/>
            <person name="Emdad E.M."/>
            <person name="Islam M.M."/>
            <person name="Ahmed B."/>
            <person name="Halim A."/>
            <person name="Hossen Q.M.M."/>
            <person name="Hossain M.Z."/>
            <person name="Ahmed R."/>
            <person name="Khan M.M."/>
            <person name="Islam R."/>
            <person name="Rashid M.M."/>
            <person name="Khan S.A."/>
            <person name="Rahman M.S."/>
            <person name="Alam M."/>
            <person name="Yahiya A.S."/>
            <person name="Khan M.S."/>
            <person name="Azam M.S."/>
            <person name="Haque T."/>
            <person name="Lashkar M.Z.H."/>
            <person name="Akhand A.I."/>
            <person name="Morshed G."/>
            <person name="Roy S."/>
            <person name="Uddin K.S."/>
            <person name="Rabeya T."/>
            <person name="Hossain A.S."/>
            <person name="Chowdhury A."/>
            <person name="Snigdha A.R."/>
            <person name="Mortoza M.S."/>
            <person name="Matin S.A."/>
            <person name="Hoque S.M.E."/>
            <person name="Islam M.K."/>
            <person name="Roy D.K."/>
            <person name="Haider R."/>
            <person name="Moosa M.M."/>
            <person name="Elias S.M."/>
            <person name="Hasan A.M."/>
            <person name="Jahan S."/>
            <person name="Shafiuddin M."/>
            <person name="Mahmood N."/>
            <person name="Shommy N.S."/>
        </authorList>
    </citation>
    <scope>NUCLEOTIDE SEQUENCE [LARGE SCALE GENOMIC DNA]</scope>
    <source>
        <strain evidence="2">cv. O-4</strain>
    </source>
</reference>
<dbReference type="Proteomes" id="UP000187203">
    <property type="component" value="Unassembled WGS sequence"/>
</dbReference>
<accession>A0A1R3ICW4</accession>
<dbReference type="EMBL" id="AWUE01018437">
    <property type="protein sequence ID" value="OMO80400.1"/>
    <property type="molecule type" value="Genomic_DNA"/>
</dbReference>
<keyword evidence="2" id="KW-1185">Reference proteome</keyword>
<sequence>MNLSPLSCSFLTCELAIQLEPMRALQQGINSLLFPV</sequence>
<protein>
    <submittedName>
        <fullName evidence="1">Uncharacterized protein</fullName>
    </submittedName>
</protein>
<comment type="caution">
    <text evidence="1">The sequence shown here is derived from an EMBL/GenBank/DDBJ whole genome shotgun (WGS) entry which is preliminary data.</text>
</comment>
<proteinExistence type="predicted"/>
<organism evidence="1 2">
    <name type="scientific">Corchorus olitorius</name>
    <dbReference type="NCBI Taxonomy" id="93759"/>
    <lineage>
        <taxon>Eukaryota</taxon>
        <taxon>Viridiplantae</taxon>
        <taxon>Streptophyta</taxon>
        <taxon>Embryophyta</taxon>
        <taxon>Tracheophyta</taxon>
        <taxon>Spermatophyta</taxon>
        <taxon>Magnoliopsida</taxon>
        <taxon>eudicotyledons</taxon>
        <taxon>Gunneridae</taxon>
        <taxon>Pentapetalae</taxon>
        <taxon>rosids</taxon>
        <taxon>malvids</taxon>
        <taxon>Malvales</taxon>
        <taxon>Malvaceae</taxon>
        <taxon>Grewioideae</taxon>
        <taxon>Apeibeae</taxon>
        <taxon>Corchorus</taxon>
    </lineage>
</organism>